<reference evidence="2 3" key="1">
    <citation type="journal article" date="2021" name="Plant Biotechnol. J.">
        <title>Multi-omics assisted identification of the key and species-specific regulatory components of drought-tolerant mechanisms in Gossypium stocksii.</title>
        <authorList>
            <person name="Yu D."/>
            <person name="Ke L."/>
            <person name="Zhang D."/>
            <person name="Wu Y."/>
            <person name="Sun Y."/>
            <person name="Mei J."/>
            <person name="Sun J."/>
            <person name="Sun Y."/>
        </authorList>
    </citation>
    <scope>NUCLEOTIDE SEQUENCE [LARGE SCALE GENOMIC DNA]</scope>
    <source>
        <strain evidence="3">cv. E1</strain>
        <tissue evidence="2">Leaf</tissue>
    </source>
</reference>
<evidence type="ECO:0000313" key="3">
    <source>
        <dbReference type="Proteomes" id="UP000828251"/>
    </source>
</evidence>
<keyword evidence="3" id="KW-1185">Reference proteome</keyword>
<organism evidence="2 3">
    <name type="scientific">Gossypium stocksii</name>
    <dbReference type="NCBI Taxonomy" id="47602"/>
    <lineage>
        <taxon>Eukaryota</taxon>
        <taxon>Viridiplantae</taxon>
        <taxon>Streptophyta</taxon>
        <taxon>Embryophyta</taxon>
        <taxon>Tracheophyta</taxon>
        <taxon>Spermatophyta</taxon>
        <taxon>Magnoliopsida</taxon>
        <taxon>eudicotyledons</taxon>
        <taxon>Gunneridae</taxon>
        <taxon>Pentapetalae</taxon>
        <taxon>rosids</taxon>
        <taxon>malvids</taxon>
        <taxon>Malvales</taxon>
        <taxon>Malvaceae</taxon>
        <taxon>Malvoideae</taxon>
        <taxon>Gossypium</taxon>
    </lineage>
</organism>
<protein>
    <submittedName>
        <fullName evidence="2">Uncharacterized protein</fullName>
    </submittedName>
</protein>
<gene>
    <name evidence="2" type="ORF">J1N35_025338</name>
</gene>
<proteinExistence type="predicted"/>
<dbReference type="AlphaFoldDB" id="A0A9D3V6S1"/>
<accession>A0A9D3V6S1</accession>
<dbReference type="EMBL" id="JAIQCV010000008">
    <property type="protein sequence ID" value="KAH1073010.1"/>
    <property type="molecule type" value="Genomic_DNA"/>
</dbReference>
<feature type="region of interest" description="Disordered" evidence="1">
    <location>
        <begin position="1"/>
        <end position="22"/>
    </location>
</feature>
<evidence type="ECO:0000313" key="2">
    <source>
        <dbReference type="EMBL" id="KAH1073010.1"/>
    </source>
</evidence>
<dbReference type="Proteomes" id="UP000828251">
    <property type="component" value="Unassembled WGS sequence"/>
</dbReference>
<name>A0A9D3V6S1_9ROSI</name>
<feature type="compositionally biased region" description="Basic and acidic residues" evidence="1">
    <location>
        <begin position="1"/>
        <end position="10"/>
    </location>
</feature>
<evidence type="ECO:0000256" key="1">
    <source>
        <dbReference type="SAM" id="MobiDB-lite"/>
    </source>
</evidence>
<comment type="caution">
    <text evidence="2">The sequence shown here is derived from an EMBL/GenBank/DDBJ whole genome shotgun (WGS) entry which is preliminary data.</text>
</comment>
<dbReference type="OrthoDB" id="563909at2759"/>
<sequence>MYNHTREHRITTQSANEWASHHGISEGSEESGLCMGMLGKVSNCFEGGRISVNWLETNFNKLPDDATEKVIQQCAQAFIMKLIRGILMPNKSRNLVHISLNRCRMSTPRLYLHPAKSVGQSRDVGHEGAVDVYATVEMHELDRVLR</sequence>